<accession>A0ABV6KMV0</accession>
<dbReference type="Gene3D" id="1.10.10.2840">
    <property type="entry name" value="PucR C-terminal helix-turn-helix domain"/>
    <property type="match status" value="1"/>
</dbReference>
<dbReference type="Pfam" id="PF13556">
    <property type="entry name" value="HTH_30"/>
    <property type="match status" value="1"/>
</dbReference>
<organism evidence="3 4">
    <name type="scientific">Robertmurraya beringensis</name>
    <dbReference type="NCBI Taxonomy" id="641660"/>
    <lineage>
        <taxon>Bacteria</taxon>
        <taxon>Bacillati</taxon>
        <taxon>Bacillota</taxon>
        <taxon>Bacilli</taxon>
        <taxon>Bacillales</taxon>
        <taxon>Bacillaceae</taxon>
        <taxon>Robertmurraya</taxon>
    </lineage>
</organism>
<comment type="caution">
    <text evidence="3">The sequence shown here is derived from an EMBL/GenBank/DDBJ whole genome shotgun (WGS) entry which is preliminary data.</text>
</comment>
<dbReference type="InterPro" id="IPR041522">
    <property type="entry name" value="CdaR_GGDEF"/>
</dbReference>
<evidence type="ECO:0000313" key="3">
    <source>
        <dbReference type="EMBL" id="MFC0474599.1"/>
    </source>
</evidence>
<dbReference type="Pfam" id="PF13185">
    <property type="entry name" value="GAF_2"/>
    <property type="match status" value="1"/>
</dbReference>
<dbReference type="InterPro" id="IPR051448">
    <property type="entry name" value="CdaR-like_regulators"/>
</dbReference>
<evidence type="ECO:0000313" key="4">
    <source>
        <dbReference type="Proteomes" id="UP001589738"/>
    </source>
</evidence>
<dbReference type="SMART" id="SM00065">
    <property type="entry name" value="GAF"/>
    <property type="match status" value="1"/>
</dbReference>
<dbReference type="InterPro" id="IPR042070">
    <property type="entry name" value="PucR_C-HTH_sf"/>
</dbReference>
<evidence type="ECO:0000256" key="1">
    <source>
        <dbReference type="ARBA" id="ARBA00006754"/>
    </source>
</evidence>
<protein>
    <submittedName>
        <fullName evidence="3">Helix-turn-helix domain-containing protein</fullName>
    </submittedName>
</protein>
<dbReference type="InterPro" id="IPR003018">
    <property type="entry name" value="GAF"/>
</dbReference>
<dbReference type="EMBL" id="JBHLUU010000016">
    <property type="protein sequence ID" value="MFC0474599.1"/>
    <property type="molecule type" value="Genomic_DNA"/>
</dbReference>
<dbReference type="PANTHER" id="PTHR33744:SF1">
    <property type="entry name" value="DNA-BINDING TRANSCRIPTIONAL ACTIVATOR ADER"/>
    <property type="match status" value="1"/>
</dbReference>
<sequence>MPNTVKDHLMKKLENHLRSTARQLVKFDTEEEVLQYLTASFQSELYCDFVGVILNQTGNFVTKAWSGNVPELTNYFPLEQKYCSSRLLRQSLTNENADPPETCNLSRVLKEAKIKTWFTVPLYESDSDLGFCIIGFLNYVPLLEMEAPFEEFGKDIAVAMEMAREKKSQLKKIEGIEWIGKNLSLNAPIEKHIEELTLRAGKGTNADLACIYLYDEKENCFIFQPPSYGEKQHPDSIMIEDNYKLNKYFPFLEKPGGTQLTIPLIIELRTIGVLHIENNNEDVFTENDLRLLELLSNHVATMLENARLFNSEKEHKNRLQFLLDFQQALVKETIEVDGFDGITSMLSNLFQNPVILFDRFLQPISVHMNNRVNQGQLLDQLTEIVQREKGKLKSPDYFLIKDSGDPSAFFSFLMVHGGGSLLGYLAVRRMGQEMDEIDRLTIELARNIYSLQFIKQKIILDAKEQTKDSFISKLLSKQVEDKEGILQFANVFQWDLFQSHQLCVLSIILDEDEVKGSNLFEQQSKRNLIWDYIKSHLPEKDYAIITATHEEKNVLIIPCENEGTQSKKYWQLLYTKINKWVGETNIRCKVFMGIGGMTSNIQDYFLSYQQAIQALNIVNSRLRQKGYMLFDELGSYAILHHLNYSMEVALFVSNQLGRLLSYSEGKNTDLCNTLHTFLQNNGNVKNTAEELYIHRSSLLYRLERIESLLDVQLSDAEVRFNLMLALKLHDMYGQEIERNLLLR</sequence>
<feature type="domain" description="GAF" evidence="2">
    <location>
        <begin position="188"/>
        <end position="313"/>
    </location>
</feature>
<dbReference type="Pfam" id="PF17853">
    <property type="entry name" value="GGDEF_2"/>
    <property type="match status" value="1"/>
</dbReference>
<reference evidence="3 4" key="1">
    <citation type="submission" date="2024-09" db="EMBL/GenBank/DDBJ databases">
        <authorList>
            <person name="Sun Q."/>
            <person name="Mori K."/>
        </authorList>
    </citation>
    <scope>NUCLEOTIDE SEQUENCE [LARGE SCALE GENOMIC DNA]</scope>
    <source>
        <strain evidence="3 4">CGMCC 1.9126</strain>
    </source>
</reference>
<name>A0ABV6KMV0_9BACI</name>
<comment type="similarity">
    <text evidence="1">Belongs to the CdaR family.</text>
</comment>
<keyword evidence="4" id="KW-1185">Reference proteome</keyword>
<dbReference type="SUPFAM" id="SSF55781">
    <property type="entry name" value="GAF domain-like"/>
    <property type="match status" value="1"/>
</dbReference>
<gene>
    <name evidence="3" type="ORF">ACFFHF_04715</name>
</gene>
<dbReference type="InterPro" id="IPR025736">
    <property type="entry name" value="PucR_C-HTH_dom"/>
</dbReference>
<dbReference type="RefSeq" id="WP_160545491.1">
    <property type="nucleotide sequence ID" value="NZ_JBHLUU010000016.1"/>
</dbReference>
<proteinExistence type="inferred from homology"/>
<dbReference type="InterPro" id="IPR029016">
    <property type="entry name" value="GAF-like_dom_sf"/>
</dbReference>
<dbReference type="Proteomes" id="UP001589738">
    <property type="component" value="Unassembled WGS sequence"/>
</dbReference>
<dbReference type="Gene3D" id="3.30.450.40">
    <property type="match status" value="1"/>
</dbReference>
<dbReference type="PANTHER" id="PTHR33744">
    <property type="entry name" value="CARBOHYDRATE DIACID REGULATOR"/>
    <property type="match status" value="1"/>
</dbReference>
<evidence type="ECO:0000259" key="2">
    <source>
        <dbReference type="SMART" id="SM00065"/>
    </source>
</evidence>